<evidence type="ECO:0000313" key="6">
    <source>
        <dbReference type="EMBL" id="QAA76482.1"/>
    </source>
</evidence>
<sequence>MRIEAHPILSVQRGEPVRFTFEGRELLAYSGETIAAALFAAGIRTFGHHPKDGAPQGIFCANGQCAQCLVIADGVPVKACMTPVQPGMRIEPADGLPELPRVSAAPRMNDIERIPAPVLVIGGGPAGLSASIELGARRIRTLLVDDKSRLGGKLVLQTHRFFGSTDAVYAGTRGTDIATRLENEVRGHPSVEVWLNSVVLAVYSDGWVGVLREGEEYVLVRPEVLLVATGAREKSLLFRGNTLPGVYGAGAFQTLVNRDLVRAADRLFIVGGGNVGLIAGYHAIQAGIEVVGLVEAMPECGGYKVHRDKLARLGVPIHTSHTILSANGKQGVESVTIARVDDGFRPVPGTEKTFPCDTVLVAVGLDPVDEFYRKARAFGMKAFAAGDAEEIAEASAAIFSGKIVGRRIAQALGAADVEIPPEWERMAGILKSRPGARIERTAAPIRQGVVPVLHCHEEIPCNPCTSVCPQGLLEIDPQDIRRIPEFRADEGKPCLGCERCVVVCPGLAITLVDYRQDRDRPVVTLPHELGRNAIQVGTQVTLVGEEGEELGEAEVRSVRTIERNDRTVLVKVSVPASIAPHVAGIRVGSAWRAAPLPEAVERLDDDQILCRCERVTVGEIRALIRAGFRDMNEIKAVTRSGMGACGGKTCGSLLKRLFRDEGVPLDEVTDYVGRPLFVEVPLGRFAGVADTRDG</sequence>
<dbReference type="CDD" id="cd00207">
    <property type="entry name" value="fer2"/>
    <property type="match status" value="1"/>
</dbReference>
<name>A0A410FU16_BIPS1</name>
<evidence type="ECO:0000256" key="4">
    <source>
        <dbReference type="ARBA" id="ARBA00023014"/>
    </source>
</evidence>
<reference evidence="7" key="1">
    <citation type="submission" date="2018-12" db="EMBL/GenBank/DDBJ databases">
        <title>Complete genome sequence of an uncultured bacterium of the candidate phylum Bipolaricaulota.</title>
        <authorList>
            <person name="Kadnikov V.V."/>
            <person name="Mardanov A.V."/>
            <person name="Beletsky A.V."/>
            <person name="Frank Y.A."/>
            <person name="Karnachuk O.V."/>
            <person name="Ravin N.V."/>
        </authorList>
    </citation>
    <scope>NUCLEOTIDE SEQUENCE [LARGE SCALE GENOMIC DNA]</scope>
</reference>
<dbReference type="InterPro" id="IPR007419">
    <property type="entry name" value="BFD-like_2Fe2S-bd_dom"/>
</dbReference>
<dbReference type="PRINTS" id="PR00469">
    <property type="entry name" value="PNDRDTASEII"/>
</dbReference>
<evidence type="ECO:0000256" key="2">
    <source>
        <dbReference type="ARBA" id="ARBA00023002"/>
    </source>
</evidence>
<keyword evidence="4" id="KW-0411">Iron-sulfur</keyword>
<accession>A0A410FU16</accession>
<dbReference type="Proteomes" id="UP000287233">
    <property type="component" value="Chromosome"/>
</dbReference>
<dbReference type="PANTHER" id="PTHR42949:SF3">
    <property type="entry name" value="ANAEROBIC GLYCEROL-3-PHOSPHATE DEHYDROGENASE SUBUNIT B"/>
    <property type="match status" value="1"/>
</dbReference>
<dbReference type="InterPro" id="IPR017900">
    <property type="entry name" value="4Fe4S_Fe_S_CS"/>
</dbReference>
<dbReference type="Pfam" id="PF07992">
    <property type="entry name" value="Pyr_redox_2"/>
    <property type="match status" value="1"/>
</dbReference>
<dbReference type="InterPro" id="IPR036188">
    <property type="entry name" value="FAD/NAD-bd_sf"/>
</dbReference>
<evidence type="ECO:0000259" key="5">
    <source>
        <dbReference type="PROSITE" id="PS51379"/>
    </source>
</evidence>
<dbReference type="GO" id="GO:0016491">
    <property type="term" value="F:oxidoreductase activity"/>
    <property type="evidence" value="ECO:0007669"/>
    <property type="project" value="UniProtKB-KW"/>
</dbReference>
<evidence type="ECO:0000313" key="7">
    <source>
        <dbReference type="Proteomes" id="UP000287233"/>
    </source>
</evidence>
<gene>
    <name evidence="6" type="ORF">BIP78_0716</name>
</gene>
<dbReference type="Pfam" id="PF13510">
    <property type="entry name" value="Fer2_4"/>
    <property type="match status" value="1"/>
</dbReference>
<dbReference type="InterPro" id="IPR001041">
    <property type="entry name" value="2Fe-2S_ferredoxin-type"/>
</dbReference>
<protein>
    <submittedName>
        <fullName evidence="6">Oxidoreductase</fullName>
    </submittedName>
</protein>
<dbReference type="InterPro" id="IPR023753">
    <property type="entry name" value="FAD/NAD-binding_dom"/>
</dbReference>
<dbReference type="Pfam" id="PF12838">
    <property type="entry name" value="Fer4_7"/>
    <property type="match status" value="1"/>
</dbReference>
<dbReference type="Pfam" id="PF04324">
    <property type="entry name" value="Fer2_BFD"/>
    <property type="match status" value="1"/>
</dbReference>
<keyword evidence="2" id="KW-0560">Oxidoreductase</keyword>
<proteinExistence type="predicted"/>
<dbReference type="PROSITE" id="PS00197">
    <property type="entry name" value="2FE2S_FER_1"/>
    <property type="match status" value="1"/>
</dbReference>
<dbReference type="SUPFAM" id="SSF54292">
    <property type="entry name" value="2Fe-2S ferredoxin-like"/>
    <property type="match status" value="1"/>
</dbReference>
<dbReference type="Gene3D" id="3.10.20.440">
    <property type="entry name" value="2Fe-2S iron-sulphur cluster binding domain, sarcosine oxidase, alpha subunit, N-terminal domain"/>
    <property type="match status" value="1"/>
</dbReference>
<dbReference type="InterPro" id="IPR051691">
    <property type="entry name" value="Metab_Enz_Cyan_OpOx_G3PDH"/>
</dbReference>
<dbReference type="InterPro" id="IPR041854">
    <property type="entry name" value="BFD-like_2Fe2S-bd_dom_sf"/>
</dbReference>
<dbReference type="InterPro" id="IPR042204">
    <property type="entry name" value="2Fe-2S-bd_N"/>
</dbReference>
<feature type="domain" description="4Fe-4S ferredoxin-type" evidence="5">
    <location>
        <begin position="484"/>
        <end position="514"/>
    </location>
</feature>
<dbReference type="Gene3D" id="3.50.50.60">
    <property type="entry name" value="FAD/NAD(P)-binding domain"/>
    <property type="match status" value="1"/>
</dbReference>
<dbReference type="GO" id="GO:0051537">
    <property type="term" value="F:2 iron, 2 sulfur cluster binding"/>
    <property type="evidence" value="ECO:0007669"/>
    <property type="project" value="InterPro"/>
</dbReference>
<dbReference type="Gene3D" id="3.40.50.720">
    <property type="entry name" value="NAD(P)-binding Rossmann-like Domain"/>
    <property type="match status" value="1"/>
</dbReference>
<keyword evidence="1" id="KW-0479">Metal-binding</keyword>
<dbReference type="PROSITE" id="PS51379">
    <property type="entry name" value="4FE4S_FER_2"/>
    <property type="match status" value="1"/>
</dbReference>
<dbReference type="InterPro" id="IPR017896">
    <property type="entry name" value="4Fe4S_Fe-S-bd"/>
</dbReference>
<dbReference type="PANTHER" id="PTHR42949">
    <property type="entry name" value="ANAEROBIC GLYCEROL-3-PHOSPHATE DEHYDROGENASE SUBUNIT B"/>
    <property type="match status" value="1"/>
</dbReference>
<evidence type="ECO:0000256" key="1">
    <source>
        <dbReference type="ARBA" id="ARBA00022723"/>
    </source>
</evidence>
<dbReference type="PROSITE" id="PS00198">
    <property type="entry name" value="4FE4S_FER_1"/>
    <property type="match status" value="1"/>
</dbReference>
<evidence type="ECO:0000256" key="3">
    <source>
        <dbReference type="ARBA" id="ARBA00023004"/>
    </source>
</evidence>
<keyword evidence="3" id="KW-0408">Iron</keyword>
<dbReference type="KEGG" id="bih:BIP78_0716"/>
<dbReference type="GO" id="GO:0046872">
    <property type="term" value="F:metal ion binding"/>
    <property type="evidence" value="ECO:0007669"/>
    <property type="project" value="UniProtKB-KW"/>
</dbReference>
<organism evidence="6 7">
    <name type="scientific">Bipolaricaulis sibiricus</name>
    <dbReference type="NCBI Taxonomy" id="2501609"/>
    <lineage>
        <taxon>Bacteria</taxon>
        <taxon>Candidatus Bipolaricaulota</taxon>
        <taxon>Candidatus Bipolaricaulia</taxon>
        <taxon>Candidatus Bipolaricaulales</taxon>
        <taxon>Candidatus Bipolaricaulaceae</taxon>
        <taxon>Candidatus Bipolaricaulis</taxon>
    </lineage>
</organism>
<dbReference type="Gene3D" id="1.10.10.1100">
    <property type="entry name" value="BFD-like [2Fe-2S]-binding domain"/>
    <property type="match status" value="1"/>
</dbReference>
<dbReference type="SUPFAM" id="SSF51905">
    <property type="entry name" value="FAD/NAD(P)-binding domain"/>
    <property type="match status" value="1"/>
</dbReference>
<dbReference type="InterPro" id="IPR036010">
    <property type="entry name" value="2Fe-2S_ferredoxin-like_sf"/>
</dbReference>
<dbReference type="Gene3D" id="3.30.70.20">
    <property type="match status" value="1"/>
</dbReference>
<dbReference type="EMBL" id="CP034928">
    <property type="protein sequence ID" value="QAA76482.1"/>
    <property type="molecule type" value="Genomic_DNA"/>
</dbReference>
<dbReference type="AlphaFoldDB" id="A0A410FU16"/>
<dbReference type="SUPFAM" id="SSF54862">
    <property type="entry name" value="4Fe-4S ferredoxins"/>
    <property type="match status" value="1"/>
</dbReference>
<dbReference type="CDD" id="cd19946">
    <property type="entry name" value="GlpA-like_Fer2_BFD-like"/>
    <property type="match status" value="1"/>
</dbReference>
<dbReference type="PRINTS" id="PR00368">
    <property type="entry name" value="FADPNR"/>
</dbReference>
<dbReference type="InterPro" id="IPR006058">
    <property type="entry name" value="2Fe2S_fd_BS"/>
</dbReference>